<sequence length="192" mass="20992">MLAARVQKPWSEEARLRSLGDPEPIPVIWNLTSDPALMNQPRLISRDGDVLLTLDGRSDQVPALARAFRDTLKRRRLVITGGPGTGKTTLAVQLLLGLLATRAADLATVRKAKTSEVVPVPVLLPLSSWNTTTHPLLQDWLVDRLAPDLGKRTADALLSGGHILPILDGLDEIADGGPCRHNNRPQRLPRRQ</sequence>
<reference evidence="1 2" key="1">
    <citation type="submission" date="2019-10" db="EMBL/GenBank/DDBJ databases">
        <title>Whole genome shotgun sequence of Acrocarpospora macrocephala NBRC 16266.</title>
        <authorList>
            <person name="Ichikawa N."/>
            <person name="Kimura A."/>
            <person name="Kitahashi Y."/>
            <person name="Komaki H."/>
            <person name="Oguchi A."/>
        </authorList>
    </citation>
    <scope>NUCLEOTIDE SEQUENCE [LARGE SCALE GENOMIC DNA]</scope>
    <source>
        <strain evidence="1 2">NBRC 16266</strain>
    </source>
</reference>
<dbReference type="Gene3D" id="3.40.50.300">
    <property type="entry name" value="P-loop containing nucleotide triphosphate hydrolases"/>
    <property type="match status" value="1"/>
</dbReference>
<evidence type="ECO:0008006" key="3">
    <source>
        <dbReference type="Google" id="ProtNLM"/>
    </source>
</evidence>
<name>A0A5M3WL22_9ACTN</name>
<evidence type="ECO:0000313" key="1">
    <source>
        <dbReference type="EMBL" id="GES07613.1"/>
    </source>
</evidence>
<accession>A0A5M3WL22</accession>
<protein>
    <recommendedName>
        <fullName evidence="3">NACHT domain-containing protein</fullName>
    </recommendedName>
</protein>
<dbReference type="EMBL" id="BLAE01000007">
    <property type="protein sequence ID" value="GES07613.1"/>
    <property type="molecule type" value="Genomic_DNA"/>
</dbReference>
<proteinExistence type="predicted"/>
<keyword evidence="2" id="KW-1185">Reference proteome</keyword>
<dbReference type="InterPro" id="IPR027417">
    <property type="entry name" value="P-loop_NTPase"/>
</dbReference>
<dbReference type="Proteomes" id="UP000331127">
    <property type="component" value="Unassembled WGS sequence"/>
</dbReference>
<dbReference type="SUPFAM" id="SSF52540">
    <property type="entry name" value="P-loop containing nucleoside triphosphate hydrolases"/>
    <property type="match status" value="1"/>
</dbReference>
<comment type="caution">
    <text evidence="1">The sequence shown here is derived from an EMBL/GenBank/DDBJ whole genome shotgun (WGS) entry which is preliminary data.</text>
</comment>
<evidence type="ECO:0000313" key="2">
    <source>
        <dbReference type="Proteomes" id="UP000331127"/>
    </source>
</evidence>
<dbReference type="AlphaFoldDB" id="A0A5M3WL22"/>
<gene>
    <name evidence="1" type="ORF">Amac_012080</name>
</gene>
<organism evidence="1 2">
    <name type="scientific">Acrocarpospora macrocephala</name>
    <dbReference type="NCBI Taxonomy" id="150177"/>
    <lineage>
        <taxon>Bacteria</taxon>
        <taxon>Bacillati</taxon>
        <taxon>Actinomycetota</taxon>
        <taxon>Actinomycetes</taxon>
        <taxon>Streptosporangiales</taxon>
        <taxon>Streptosporangiaceae</taxon>
        <taxon>Acrocarpospora</taxon>
    </lineage>
</organism>